<evidence type="ECO:0000256" key="3">
    <source>
        <dbReference type="ARBA" id="ARBA00022840"/>
    </source>
</evidence>
<dbReference type="Gene3D" id="3.40.50.20">
    <property type="match status" value="1"/>
</dbReference>
<keyword evidence="2 4" id="KW-0547">Nucleotide-binding</keyword>
<evidence type="ECO:0000313" key="7">
    <source>
        <dbReference type="Proteomes" id="UP001501444"/>
    </source>
</evidence>
<dbReference type="Gene3D" id="3.30.470.20">
    <property type="entry name" value="ATP-grasp fold, B domain"/>
    <property type="match status" value="1"/>
</dbReference>
<keyword evidence="7" id="KW-1185">Reference proteome</keyword>
<dbReference type="PANTHER" id="PTHR43585:SF2">
    <property type="entry name" value="ATP-GRASP ENZYME FSQD"/>
    <property type="match status" value="1"/>
</dbReference>
<organism evidence="6 7">
    <name type="scientific">Dactylosporangium salmoneum</name>
    <dbReference type="NCBI Taxonomy" id="53361"/>
    <lineage>
        <taxon>Bacteria</taxon>
        <taxon>Bacillati</taxon>
        <taxon>Actinomycetota</taxon>
        <taxon>Actinomycetes</taxon>
        <taxon>Micromonosporales</taxon>
        <taxon>Micromonosporaceae</taxon>
        <taxon>Dactylosporangium</taxon>
    </lineage>
</organism>
<dbReference type="RefSeq" id="WP_344612750.1">
    <property type="nucleotide sequence ID" value="NZ_BAAARV010000023.1"/>
</dbReference>
<keyword evidence="1" id="KW-0436">Ligase</keyword>
<evidence type="ECO:0000313" key="6">
    <source>
        <dbReference type="EMBL" id="GAA2343151.1"/>
    </source>
</evidence>
<comment type="caution">
    <text evidence="6">The sequence shown here is derived from an EMBL/GenBank/DDBJ whole genome shotgun (WGS) entry which is preliminary data.</text>
</comment>
<dbReference type="Pfam" id="PF13535">
    <property type="entry name" value="ATP-grasp_4"/>
    <property type="match status" value="1"/>
</dbReference>
<protein>
    <submittedName>
        <fullName evidence="6">ATP-grasp domain-containing protein</fullName>
    </submittedName>
</protein>
<evidence type="ECO:0000256" key="2">
    <source>
        <dbReference type="ARBA" id="ARBA00022741"/>
    </source>
</evidence>
<dbReference type="EMBL" id="BAAARV010000023">
    <property type="protein sequence ID" value="GAA2343151.1"/>
    <property type="molecule type" value="Genomic_DNA"/>
</dbReference>
<dbReference type="PROSITE" id="PS50975">
    <property type="entry name" value="ATP_GRASP"/>
    <property type="match status" value="1"/>
</dbReference>
<evidence type="ECO:0000256" key="1">
    <source>
        <dbReference type="ARBA" id="ARBA00022598"/>
    </source>
</evidence>
<sequence length="407" mass="42268">MTTMAKPLLLLVGTGMRDYRQYLLESISPYFRLHLLSPSAPTWEPPYLFGATQVPDLADVDALTLAGKAVEDVAGVLCWDEALILPAAHLAAALGVPRPSVAAVAACRDKHTTRSALAAAGVPQPESVLVGSLEEALAAAEGIGYPVVLKPRALAASLGVVRADGPSDVERHFAFARDTTVPGAPSYEVSVLVEQYADGPEISVDSVVHDGVLTPVVLARKEVGYEPYFEELGHIVDGADPLLGDEGLRQVLQRAHDAIGLRDGFTHTEVRLTADAPLVIEINARLGGGLIPHLGTLATGVDPGPAAAAAACGLPPEVERDRSRVAGIRFFYADADDTTVESIAFDAEALPPAIAKAVTLVKPGAVVSPPPKGTTFGRLAFAIAVAETAAECRAALDGAGAALRVNT</sequence>
<dbReference type="SMART" id="SM01209">
    <property type="entry name" value="GARS_A"/>
    <property type="match status" value="1"/>
</dbReference>
<gene>
    <name evidence="6" type="ORF">GCM10010170_027730</name>
</gene>
<reference evidence="6 7" key="1">
    <citation type="journal article" date="2019" name="Int. J. Syst. Evol. Microbiol.">
        <title>The Global Catalogue of Microorganisms (GCM) 10K type strain sequencing project: providing services to taxonomists for standard genome sequencing and annotation.</title>
        <authorList>
            <consortium name="The Broad Institute Genomics Platform"/>
            <consortium name="The Broad Institute Genome Sequencing Center for Infectious Disease"/>
            <person name="Wu L."/>
            <person name="Ma J."/>
        </authorList>
    </citation>
    <scope>NUCLEOTIDE SEQUENCE [LARGE SCALE GENOMIC DNA]</scope>
    <source>
        <strain evidence="6 7">JCM 3272</strain>
    </source>
</reference>
<dbReference type="Gene3D" id="3.30.1490.20">
    <property type="entry name" value="ATP-grasp fold, A domain"/>
    <property type="match status" value="1"/>
</dbReference>
<feature type="domain" description="ATP-grasp" evidence="5">
    <location>
        <begin position="114"/>
        <end position="312"/>
    </location>
</feature>
<dbReference type="InterPro" id="IPR052032">
    <property type="entry name" value="ATP-dep_AA_Ligase"/>
</dbReference>
<name>A0ABN3G366_9ACTN</name>
<dbReference type="Proteomes" id="UP001501444">
    <property type="component" value="Unassembled WGS sequence"/>
</dbReference>
<dbReference type="InterPro" id="IPR013815">
    <property type="entry name" value="ATP_grasp_subdomain_1"/>
</dbReference>
<evidence type="ECO:0000259" key="5">
    <source>
        <dbReference type="PROSITE" id="PS50975"/>
    </source>
</evidence>
<proteinExistence type="predicted"/>
<keyword evidence="3 4" id="KW-0067">ATP-binding</keyword>
<accession>A0ABN3G366</accession>
<evidence type="ECO:0000256" key="4">
    <source>
        <dbReference type="PROSITE-ProRule" id="PRU00409"/>
    </source>
</evidence>
<dbReference type="InterPro" id="IPR011761">
    <property type="entry name" value="ATP-grasp"/>
</dbReference>
<dbReference type="PANTHER" id="PTHR43585">
    <property type="entry name" value="FUMIPYRROLE BIOSYNTHESIS PROTEIN C"/>
    <property type="match status" value="1"/>
</dbReference>
<dbReference type="SUPFAM" id="SSF56059">
    <property type="entry name" value="Glutathione synthetase ATP-binding domain-like"/>
    <property type="match status" value="1"/>
</dbReference>